<dbReference type="AlphaFoldDB" id="A0A3N6M5E3"/>
<proteinExistence type="predicted"/>
<dbReference type="InterPro" id="IPR004182">
    <property type="entry name" value="GRAM"/>
</dbReference>
<reference evidence="2 3" key="1">
    <citation type="submission" date="2018-10" db="EMBL/GenBank/DDBJ databases">
        <title>Natrarchaeobius chitinivorans gen. nov., sp. nov., and Natrarchaeobius haloalkaliphilus sp. nov., alkaliphilic, chitin-utilizing haloarchaea from hypersaline alkaline lakes.</title>
        <authorList>
            <person name="Sorokin D.Y."/>
            <person name="Elcheninov A.G."/>
            <person name="Kostrikina N.A."/>
            <person name="Bale N.J."/>
            <person name="Sinninghe Damste J.S."/>
            <person name="Khijniak T.V."/>
            <person name="Kublanov I.V."/>
            <person name="Toshchakov S.V."/>
        </authorList>
    </citation>
    <scope>NUCLEOTIDE SEQUENCE [LARGE SCALE GENOMIC DNA]</scope>
    <source>
        <strain evidence="2 3">AArcht4T</strain>
    </source>
</reference>
<organism evidence="2 3">
    <name type="scientific">Natrarchaeobius chitinivorans</name>
    <dbReference type="NCBI Taxonomy" id="1679083"/>
    <lineage>
        <taxon>Archaea</taxon>
        <taxon>Methanobacteriati</taxon>
        <taxon>Methanobacteriota</taxon>
        <taxon>Stenosarchaea group</taxon>
        <taxon>Halobacteria</taxon>
        <taxon>Halobacteriales</taxon>
        <taxon>Natrialbaceae</taxon>
        <taxon>Natrarchaeobius</taxon>
    </lineage>
</organism>
<evidence type="ECO:0000313" key="3">
    <source>
        <dbReference type="Proteomes" id="UP000282323"/>
    </source>
</evidence>
<evidence type="ECO:0000313" key="2">
    <source>
        <dbReference type="EMBL" id="RQG97277.1"/>
    </source>
</evidence>
<accession>A0A3N6M5E3</accession>
<keyword evidence="3" id="KW-1185">Reference proteome</keyword>
<dbReference type="Proteomes" id="UP000282323">
    <property type="component" value="Unassembled WGS sequence"/>
</dbReference>
<feature type="domain" description="GRAM" evidence="1">
    <location>
        <begin position="18"/>
        <end position="74"/>
    </location>
</feature>
<evidence type="ECO:0000259" key="1">
    <source>
        <dbReference type="Pfam" id="PF02893"/>
    </source>
</evidence>
<comment type="caution">
    <text evidence="2">The sequence shown here is derived from an EMBL/GenBank/DDBJ whole genome shotgun (WGS) entry which is preliminary data.</text>
</comment>
<dbReference type="Pfam" id="PF02893">
    <property type="entry name" value="GRAM"/>
    <property type="match status" value="1"/>
</dbReference>
<sequence length="136" mass="14549">MLVSTMGDIGGWWVASHDANPGEETIATYHVNYLRPDRRPLGGKLYLTDQRLLFSPHLIDSLLGGETVAIDVRDIDDAARASGGENGGPPTDSLRLELASGESESFVVDELEDAIGQIRSALPSSGASRSDSPRRS</sequence>
<protein>
    <recommendedName>
        <fullName evidence="1">GRAM domain-containing protein</fullName>
    </recommendedName>
</protein>
<name>A0A3N6M5E3_NATCH</name>
<gene>
    <name evidence="2" type="ORF">EA473_04220</name>
</gene>
<dbReference type="EMBL" id="REGA01000002">
    <property type="protein sequence ID" value="RQG97277.1"/>
    <property type="molecule type" value="Genomic_DNA"/>
</dbReference>